<protein>
    <submittedName>
        <fullName evidence="1">Uncharacterized protein</fullName>
    </submittedName>
</protein>
<dbReference type="Proteomes" id="UP000324222">
    <property type="component" value="Unassembled WGS sequence"/>
</dbReference>
<sequence length="162" mass="18559">MEEQEGESWEQTCVKVKKLIEEKLQWPDIQLERAHRVGLRNNQRCRPVIARFTKFADREAVMRNDTKLRGTRIFINEDLCAASQSVRKAQLPLLKQARSEGKTAYFRHTKLIIKKKPRCVAGILGVGTSVRGEASASDHRVAGFRWTTRRLLPTLGWQASAM</sequence>
<name>A0A5B7JZV4_PORTR</name>
<evidence type="ECO:0000313" key="2">
    <source>
        <dbReference type="Proteomes" id="UP000324222"/>
    </source>
</evidence>
<proteinExistence type="predicted"/>
<gene>
    <name evidence="1" type="ORF">E2C01_095622</name>
</gene>
<accession>A0A5B7JZV4</accession>
<dbReference type="AlphaFoldDB" id="A0A5B7JZV4"/>
<dbReference type="OrthoDB" id="6380783at2759"/>
<evidence type="ECO:0000313" key="1">
    <source>
        <dbReference type="EMBL" id="MPD00166.1"/>
    </source>
</evidence>
<comment type="caution">
    <text evidence="1">The sequence shown here is derived from an EMBL/GenBank/DDBJ whole genome shotgun (WGS) entry which is preliminary data.</text>
</comment>
<dbReference type="EMBL" id="VSRR010121729">
    <property type="protein sequence ID" value="MPD00166.1"/>
    <property type="molecule type" value="Genomic_DNA"/>
</dbReference>
<reference evidence="1 2" key="1">
    <citation type="submission" date="2019-05" db="EMBL/GenBank/DDBJ databases">
        <title>Another draft genome of Portunus trituberculatus and its Hox gene families provides insights of decapod evolution.</title>
        <authorList>
            <person name="Jeong J.-H."/>
            <person name="Song I."/>
            <person name="Kim S."/>
            <person name="Choi T."/>
            <person name="Kim D."/>
            <person name="Ryu S."/>
            <person name="Kim W."/>
        </authorList>
    </citation>
    <scope>NUCLEOTIDE SEQUENCE [LARGE SCALE GENOMIC DNA]</scope>
    <source>
        <tissue evidence="1">Muscle</tissue>
    </source>
</reference>
<dbReference type="Gene3D" id="3.30.70.1820">
    <property type="entry name" value="L1 transposable element, RRM domain"/>
    <property type="match status" value="1"/>
</dbReference>
<organism evidence="1 2">
    <name type="scientific">Portunus trituberculatus</name>
    <name type="common">Swimming crab</name>
    <name type="synonym">Neptunus trituberculatus</name>
    <dbReference type="NCBI Taxonomy" id="210409"/>
    <lineage>
        <taxon>Eukaryota</taxon>
        <taxon>Metazoa</taxon>
        <taxon>Ecdysozoa</taxon>
        <taxon>Arthropoda</taxon>
        <taxon>Crustacea</taxon>
        <taxon>Multicrustacea</taxon>
        <taxon>Malacostraca</taxon>
        <taxon>Eumalacostraca</taxon>
        <taxon>Eucarida</taxon>
        <taxon>Decapoda</taxon>
        <taxon>Pleocyemata</taxon>
        <taxon>Brachyura</taxon>
        <taxon>Eubrachyura</taxon>
        <taxon>Portunoidea</taxon>
        <taxon>Portunidae</taxon>
        <taxon>Portuninae</taxon>
        <taxon>Portunus</taxon>
    </lineage>
</organism>
<keyword evidence="2" id="KW-1185">Reference proteome</keyword>